<dbReference type="InterPro" id="IPR002937">
    <property type="entry name" value="Amino_oxidase"/>
</dbReference>
<dbReference type="SUPFAM" id="SSF51905">
    <property type="entry name" value="FAD/NAD(P)-binding domain"/>
    <property type="match status" value="1"/>
</dbReference>
<dbReference type="EC" id="1.4.3.4" evidence="2"/>
<accession>A0A0N0NMH5</accession>
<dbReference type="InterPro" id="IPR050703">
    <property type="entry name" value="Flavin_MAO"/>
</dbReference>
<gene>
    <name evidence="5" type="ORF">AB675_11571</name>
</gene>
<dbReference type="RefSeq" id="XP_018000172.1">
    <property type="nucleotide sequence ID" value="XM_018140431.1"/>
</dbReference>
<protein>
    <recommendedName>
        <fullName evidence="2">monoamine oxidase</fullName>
        <ecNumber evidence="2">1.4.3.4</ecNumber>
    </recommendedName>
</protein>
<feature type="domain" description="Amine oxidase" evidence="4">
    <location>
        <begin position="21"/>
        <end position="113"/>
    </location>
</feature>
<dbReference type="GO" id="GO:0097621">
    <property type="term" value="F:monoamine oxidase activity"/>
    <property type="evidence" value="ECO:0007669"/>
    <property type="project" value="UniProtKB-EC"/>
</dbReference>
<dbReference type="InterPro" id="IPR036188">
    <property type="entry name" value="FAD/NAD-bd_sf"/>
</dbReference>
<dbReference type="Proteomes" id="UP000038010">
    <property type="component" value="Unassembled WGS sequence"/>
</dbReference>
<evidence type="ECO:0000313" key="6">
    <source>
        <dbReference type="Proteomes" id="UP000038010"/>
    </source>
</evidence>
<comment type="catalytic activity">
    <reaction evidence="3">
        <text>a secondary aliphatic amine + O2 + H2O = a primary amine + an aldehyde + H2O2</text>
        <dbReference type="Rhea" id="RHEA:26414"/>
        <dbReference type="ChEBI" id="CHEBI:15377"/>
        <dbReference type="ChEBI" id="CHEBI:15379"/>
        <dbReference type="ChEBI" id="CHEBI:16240"/>
        <dbReference type="ChEBI" id="CHEBI:17478"/>
        <dbReference type="ChEBI" id="CHEBI:58855"/>
        <dbReference type="ChEBI" id="CHEBI:65296"/>
        <dbReference type="EC" id="1.4.3.4"/>
    </reaction>
</comment>
<reference evidence="5 6" key="1">
    <citation type="submission" date="2015-06" db="EMBL/GenBank/DDBJ databases">
        <title>Draft genome of the ant-associated black yeast Phialophora attae CBS 131958.</title>
        <authorList>
            <person name="Moreno L.F."/>
            <person name="Stielow B.J."/>
            <person name="de Hoog S."/>
            <person name="Vicente V.A."/>
            <person name="Weiss V.A."/>
            <person name="de Vries M."/>
            <person name="Cruz L.M."/>
            <person name="Souza E.M."/>
        </authorList>
    </citation>
    <scope>NUCLEOTIDE SEQUENCE [LARGE SCALE GENOMIC DNA]</scope>
    <source>
        <strain evidence="5 6">CBS 131958</strain>
    </source>
</reference>
<dbReference type="PANTHER" id="PTHR43563">
    <property type="entry name" value="AMINE OXIDASE"/>
    <property type="match status" value="1"/>
</dbReference>
<dbReference type="STRING" id="1664694.A0A0N0NMH5"/>
<evidence type="ECO:0000256" key="3">
    <source>
        <dbReference type="ARBA" id="ARBA00048448"/>
    </source>
</evidence>
<dbReference type="EMBL" id="LFJN01000013">
    <property type="protein sequence ID" value="KPI40209.1"/>
    <property type="molecule type" value="Genomic_DNA"/>
</dbReference>
<evidence type="ECO:0000256" key="1">
    <source>
        <dbReference type="ARBA" id="ARBA00005995"/>
    </source>
</evidence>
<dbReference type="Pfam" id="PF01593">
    <property type="entry name" value="Amino_oxidase"/>
    <property type="match status" value="1"/>
</dbReference>
<keyword evidence="6" id="KW-1185">Reference proteome</keyword>
<name>A0A0N0NMH5_9EURO</name>
<dbReference type="Gene3D" id="3.50.50.60">
    <property type="entry name" value="FAD/NAD(P)-binding domain"/>
    <property type="match status" value="1"/>
</dbReference>
<dbReference type="AlphaFoldDB" id="A0A0N0NMH5"/>
<dbReference type="PANTHER" id="PTHR43563:SF1">
    <property type="entry name" value="AMINE OXIDASE [FLAVIN-CONTAINING] B"/>
    <property type="match status" value="1"/>
</dbReference>
<dbReference type="OrthoDB" id="7777654at2759"/>
<proteinExistence type="inferred from homology"/>
<evidence type="ECO:0000259" key="4">
    <source>
        <dbReference type="Pfam" id="PF01593"/>
    </source>
</evidence>
<dbReference type="VEuPathDB" id="FungiDB:AB675_11571"/>
<dbReference type="GeneID" id="28732312"/>
<evidence type="ECO:0000313" key="5">
    <source>
        <dbReference type="EMBL" id="KPI40209.1"/>
    </source>
</evidence>
<comment type="caution">
    <text evidence="5">The sequence shown here is derived from an EMBL/GenBank/DDBJ whole genome shotgun (WGS) entry which is preliminary data.</text>
</comment>
<evidence type="ECO:0000256" key="2">
    <source>
        <dbReference type="ARBA" id="ARBA00012804"/>
    </source>
</evidence>
<comment type="similarity">
    <text evidence="1">Belongs to the flavin monoamine oxidase family.</text>
</comment>
<sequence>MTFSYSADRDVADAIVIGAGLSGLAAARKLRKAGKQVIVLEARDRVGGKVYDKKLSNGNIIELGAAYIGPTQDRIKNLMGELQISAYPHYDTGKNVYYNGDRRALYNDGEIPLAETTLTQLGASTEKLEAMANSSMHRNHGNIPTHMDTTR</sequence>
<organism evidence="5 6">
    <name type="scientific">Cyphellophora attinorum</name>
    <dbReference type="NCBI Taxonomy" id="1664694"/>
    <lineage>
        <taxon>Eukaryota</taxon>
        <taxon>Fungi</taxon>
        <taxon>Dikarya</taxon>
        <taxon>Ascomycota</taxon>
        <taxon>Pezizomycotina</taxon>
        <taxon>Eurotiomycetes</taxon>
        <taxon>Chaetothyriomycetidae</taxon>
        <taxon>Chaetothyriales</taxon>
        <taxon>Cyphellophoraceae</taxon>
        <taxon>Cyphellophora</taxon>
    </lineage>
</organism>